<evidence type="ECO:0000259" key="1">
    <source>
        <dbReference type="Pfam" id="PF01381"/>
    </source>
</evidence>
<gene>
    <name evidence="2" type="ORF">ACFQ5M_04500</name>
</gene>
<comment type="caution">
    <text evidence="2">The sequence shown here is derived from an EMBL/GenBank/DDBJ whole genome shotgun (WGS) entry which is preliminary data.</text>
</comment>
<accession>A0ABW4J825</accession>
<dbReference type="EMBL" id="JBHTOP010000007">
    <property type="protein sequence ID" value="MFD1671350.1"/>
    <property type="molecule type" value="Genomic_DNA"/>
</dbReference>
<keyword evidence="3" id="KW-1185">Reference proteome</keyword>
<dbReference type="CDD" id="cd00093">
    <property type="entry name" value="HTH_XRE"/>
    <property type="match status" value="1"/>
</dbReference>
<name>A0ABW4J825_9LACO</name>
<sequence>MKKDLTLVNPQQETWLNDLVEFQDAYGVTQQQLADTTGYSREYINALIRGRKQLTAQARAKLSDADTDQTEQLRLLYRLLPRDL</sequence>
<dbReference type="Proteomes" id="UP001597267">
    <property type="component" value="Unassembled WGS sequence"/>
</dbReference>
<proteinExistence type="predicted"/>
<dbReference type="SUPFAM" id="SSF47413">
    <property type="entry name" value="lambda repressor-like DNA-binding domains"/>
    <property type="match status" value="1"/>
</dbReference>
<dbReference type="InterPro" id="IPR001387">
    <property type="entry name" value="Cro/C1-type_HTH"/>
</dbReference>
<organism evidence="2 3">
    <name type="scientific">Agrilactobacillus yilanensis</name>
    <dbReference type="NCBI Taxonomy" id="2485997"/>
    <lineage>
        <taxon>Bacteria</taxon>
        <taxon>Bacillati</taxon>
        <taxon>Bacillota</taxon>
        <taxon>Bacilli</taxon>
        <taxon>Lactobacillales</taxon>
        <taxon>Lactobacillaceae</taxon>
        <taxon>Agrilactobacillus</taxon>
    </lineage>
</organism>
<protein>
    <submittedName>
        <fullName evidence="2">Helix-turn-helix domain-containing protein</fullName>
    </submittedName>
</protein>
<reference evidence="3" key="1">
    <citation type="journal article" date="2019" name="Int. J. Syst. Evol. Microbiol.">
        <title>The Global Catalogue of Microorganisms (GCM) 10K type strain sequencing project: providing services to taxonomists for standard genome sequencing and annotation.</title>
        <authorList>
            <consortium name="The Broad Institute Genomics Platform"/>
            <consortium name="The Broad Institute Genome Sequencing Center for Infectious Disease"/>
            <person name="Wu L."/>
            <person name="Ma J."/>
        </authorList>
    </citation>
    <scope>NUCLEOTIDE SEQUENCE [LARGE SCALE GENOMIC DNA]</scope>
    <source>
        <strain evidence="3">CCM 8896</strain>
    </source>
</reference>
<dbReference type="RefSeq" id="WP_164507060.1">
    <property type="nucleotide sequence ID" value="NZ_JBHTOP010000007.1"/>
</dbReference>
<dbReference type="InterPro" id="IPR010982">
    <property type="entry name" value="Lambda_DNA-bd_dom_sf"/>
</dbReference>
<dbReference type="Gene3D" id="1.10.260.40">
    <property type="entry name" value="lambda repressor-like DNA-binding domains"/>
    <property type="match status" value="1"/>
</dbReference>
<feature type="domain" description="HTH cro/C1-type" evidence="1">
    <location>
        <begin position="25"/>
        <end position="57"/>
    </location>
</feature>
<evidence type="ECO:0000313" key="2">
    <source>
        <dbReference type="EMBL" id="MFD1671350.1"/>
    </source>
</evidence>
<evidence type="ECO:0000313" key="3">
    <source>
        <dbReference type="Proteomes" id="UP001597267"/>
    </source>
</evidence>
<dbReference type="Pfam" id="PF01381">
    <property type="entry name" value="HTH_3"/>
    <property type="match status" value="1"/>
</dbReference>